<sequence>MQLLEIEIIEQVEVPELRQITTEVQGRTVHMEHRPPQEAVEVTTEVVRLQQEVTEVLAEAQEVINPEALRQLEIIVVLRAGLALEVTAVVVLQEAVGQVEATEVQEAALEAQV</sequence>
<reference evidence="1 2" key="1">
    <citation type="submission" date="2018-08" db="EMBL/GenBank/DDBJ databases">
        <title>Proposal of Muricauda 72 sp.nov. and Muricauda NH166 sp.nov., isolated from seawater.</title>
        <authorList>
            <person name="Cheng H."/>
            <person name="Wu Y.-H."/>
            <person name="Guo L.-L."/>
            <person name="Xu X.-W."/>
        </authorList>
    </citation>
    <scope>NUCLEOTIDE SEQUENCE [LARGE SCALE GENOMIC DNA]</scope>
    <source>
        <strain evidence="1 2">KCTC 22173</strain>
    </source>
</reference>
<evidence type="ECO:0000313" key="2">
    <source>
        <dbReference type="Proteomes" id="UP000266067"/>
    </source>
</evidence>
<gene>
    <name evidence="1" type="ORF">D2V08_13495</name>
</gene>
<dbReference type="EMBL" id="QXFH01000076">
    <property type="protein sequence ID" value="RIV31461.1"/>
    <property type="molecule type" value="Genomic_DNA"/>
</dbReference>
<dbReference type="Proteomes" id="UP000266067">
    <property type="component" value="Unassembled WGS sequence"/>
</dbReference>
<name>A0A3A1N6P4_9FLAO</name>
<protein>
    <submittedName>
        <fullName evidence="1">Uncharacterized protein</fullName>
    </submittedName>
</protein>
<comment type="caution">
    <text evidence="1">The sequence shown here is derived from an EMBL/GenBank/DDBJ whole genome shotgun (WGS) entry which is preliminary data.</text>
</comment>
<accession>A0A3A1N6P4</accession>
<evidence type="ECO:0000313" key="1">
    <source>
        <dbReference type="EMBL" id="RIV31461.1"/>
    </source>
</evidence>
<organism evidence="1 2">
    <name type="scientific">Flagellimonas lutimaris</name>
    <dbReference type="NCBI Taxonomy" id="475082"/>
    <lineage>
        <taxon>Bacteria</taxon>
        <taxon>Pseudomonadati</taxon>
        <taxon>Bacteroidota</taxon>
        <taxon>Flavobacteriia</taxon>
        <taxon>Flavobacteriales</taxon>
        <taxon>Flavobacteriaceae</taxon>
        <taxon>Flagellimonas</taxon>
    </lineage>
</organism>
<dbReference type="AlphaFoldDB" id="A0A3A1N6P4"/>
<proteinExistence type="predicted"/>
<keyword evidence="2" id="KW-1185">Reference proteome</keyword>